<keyword evidence="5" id="KW-0804">Transcription</keyword>
<dbReference type="Gene3D" id="1.10.1740.10">
    <property type="match status" value="1"/>
</dbReference>
<dbReference type="NCBIfam" id="TIGR02937">
    <property type="entry name" value="sigma70-ECF"/>
    <property type="match status" value="1"/>
</dbReference>
<proteinExistence type="inferred from homology"/>
<sequence>MTQELPRESVAPADLGDADLVLRTRSGDSDAFGELWRRHYRSGITVARSVTSTLDADDLVQEAYTRIYQSIQRGGGPTGSFRAYLFTSIRNTAASWGRSNRETTIETLDAVEDPSTTEQATSEALDRSLTHSAFRSLPSRWQEVLWYTEIEQMKPAEIAPLLGMKASAVAQLAFRAREGLREAWIQAHLRSVADGSQCQWTIERLGAYARENVGRRDRRRLDEHLAECARCAIVAGEAKEVSHRLALVLLPLTVGVAGTAGYLASLQGGGVPLIALAAMPGTVIDGAVGASPGAASGSGAAAGAGSSSAAAGATATGGALSGVAASAGLVAAGLVVVGTVVAGAVMLPGLLAPPTSSDAAGASAAERGAPNAVLGDAPVSSGADGVPVDELPTPPITAPAPPVTTPAPGDDPVADAGARAADPRTDEPVAPPAAEEPSAPVDPADPDPVDPADPDPVDPVDPDPVDPGGPDAPVDPAPPSDPAAPSGGPEEDAATGLPAGAPLIGAATTSVEDSQLIVVIEVSGEPGALVRVKFAGSERDVLTLDDAGTGVVVLRPTTAQLLTDSALELRYTTGTRVGAAARANLSDLVDLREIIDALP</sequence>
<feature type="compositionally biased region" description="Low complexity" evidence="6">
    <location>
        <begin position="406"/>
        <end position="420"/>
    </location>
</feature>
<dbReference type="Pfam" id="PF13490">
    <property type="entry name" value="zf-HC2"/>
    <property type="match status" value="1"/>
</dbReference>
<evidence type="ECO:0000256" key="6">
    <source>
        <dbReference type="SAM" id="MobiDB-lite"/>
    </source>
</evidence>
<feature type="compositionally biased region" description="Acidic residues" evidence="6">
    <location>
        <begin position="444"/>
        <end position="464"/>
    </location>
</feature>
<dbReference type="PANTHER" id="PTHR43133">
    <property type="entry name" value="RNA POLYMERASE ECF-TYPE SIGMA FACTO"/>
    <property type="match status" value="1"/>
</dbReference>
<keyword evidence="4" id="KW-0238">DNA-binding</keyword>
<evidence type="ECO:0000259" key="8">
    <source>
        <dbReference type="Pfam" id="PF08281"/>
    </source>
</evidence>
<dbReference type="InterPro" id="IPR013325">
    <property type="entry name" value="RNA_pol_sigma_r2"/>
</dbReference>
<dbReference type="GO" id="GO:0003677">
    <property type="term" value="F:DNA binding"/>
    <property type="evidence" value="ECO:0007669"/>
    <property type="project" value="UniProtKB-KW"/>
</dbReference>
<dbReference type="Pfam" id="PF04542">
    <property type="entry name" value="Sigma70_r2"/>
    <property type="match status" value="1"/>
</dbReference>
<accession>A0A7D4UGU0</accession>
<dbReference type="GO" id="GO:0016987">
    <property type="term" value="F:sigma factor activity"/>
    <property type="evidence" value="ECO:0007669"/>
    <property type="project" value="UniProtKB-KW"/>
</dbReference>
<gene>
    <name evidence="10" type="ORF">HQM25_12685</name>
</gene>
<dbReference type="PANTHER" id="PTHR43133:SF8">
    <property type="entry name" value="RNA POLYMERASE SIGMA FACTOR HI_1459-RELATED"/>
    <property type="match status" value="1"/>
</dbReference>
<dbReference type="InterPro" id="IPR039425">
    <property type="entry name" value="RNA_pol_sigma-70-like"/>
</dbReference>
<dbReference type="InterPro" id="IPR013249">
    <property type="entry name" value="RNA_pol_sigma70_r4_t2"/>
</dbReference>
<dbReference type="InterPro" id="IPR036388">
    <property type="entry name" value="WH-like_DNA-bd_sf"/>
</dbReference>
<feature type="domain" description="Putative zinc-finger" evidence="9">
    <location>
        <begin position="198"/>
        <end position="232"/>
    </location>
</feature>
<evidence type="ECO:0000313" key="10">
    <source>
        <dbReference type="EMBL" id="QKJ20129.1"/>
    </source>
</evidence>
<feature type="compositionally biased region" description="Low complexity" evidence="6">
    <location>
        <begin position="483"/>
        <end position="501"/>
    </location>
</feature>
<dbReference type="Pfam" id="PF08281">
    <property type="entry name" value="Sigma70_r4_2"/>
    <property type="match status" value="1"/>
</dbReference>
<evidence type="ECO:0000313" key="11">
    <source>
        <dbReference type="Proteomes" id="UP000502498"/>
    </source>
</evidence>
<organism evidence="10 11">
    <name type="scientific">Microbacterium hominis</name>
    <dbReference type="NCBI Taxonomy" id="162426"/>
    <lineage>
        <taxon>Bacteria</taxon>
        <taxon>Bacillati</taxon>
        <taxon>Actinomycetota</taxon>
        <taxon>Actinomycetes</taxon>
        <taxon>Micrococcales</taxon>
        <taxon>Microbacteriaceae</taxon>
        <taxon>Microbacterium</taxon>
    </lineage>
</organism>
<evidence type="ECO:0000256" key="2">
    <source>
        <dbReference type="ARBA" id="ARBA00023015"/>
    </source>
</evidence>
<dbReference type="InterPro" id="IPR007627">
    <property type="entry name" value="RNA_pol_sigma70_r2"/>
</dbReference>
<dbReference type="GO" id="GO:0006352">
    <property type="term" value="P:DNA-templated transcription initiation"/>
    <property type="evidence" value="ECO:0007669"/>
    <property type="project" value="InterPro"/>
</dbReference>
<protein>
    <submittedName>
        <fullName evidence="10">Sigma-70 family RNA polymerase sigma factor</fullName>
    </submittedName>
</protein>
<feature type="domain" description="RNA polymerase sigma-70 region 2" evidence="7">
    <location>
        <begin position="35"/>
        <end position="101"/>
    </location>
</feature>
<dbReference type="SUPFAM" id="SSF88659">
    <property type="entry name" value="Sigma3 and sigma4 domains of RNA polymerase sigma factors"/>
    <property type="match status" value="1"/>
</dbReference>
<name>A0A7D4UGU0_9MICO</name>
<dbReference type="EMBL" id="CP054038">
    <property type="protein sequence ID" value="QKJ20129.1"/>
    <property type="molecule type" value="Genomic_DNA"/>
</dbReference>
<dbReference type="SUPFAM" id="SSF88946">
    <property type="entry name" value="Sigma2 domain of RNA polymerase sigma factors"/>
    <property type="match status" value="1"/>
</dbReference>
<dbReference type="Gene3D" id="1.10.10.10">
    <property type="entry name" value="Winged helix-like DNA-binding domain superfamily/Winged helix DNA-binding domain"/>
    <property type="match status" value="1"/>
</dbReference>
<dbReference type="Proteomes" id="UP000502498">
    <property type="component" value="Chromosome"/>
</dbReference>
<keyword evidence="3" id="KW-0731">Sigma factor</keyword>
<feature type="compositionally biased region" description="Low complexity" evidence="6">
    <location>
        <begin position="432"/>
        <end position="442"/>
    </location>
</feature>
<evidence type="ECO:0000256" key="1">
    <source>
        <dbReference type="ARBA" id="ARBA00010641"/>
    </source>
</evidence>
<dbReference type="RefSeq" id="WP_172990565.1">
    <property type="nucleotide sequence ID" value="NZ_CP054038.1"/>
</dbReference>
<feature type="compositionally biased region" description="Pro residues" evidence="6">
    <location>
        <begin position="392"/>
        <end position="405"/>
    </location>
</feature>
<comment type="similarity">
    <text evidence="1">Belongs to the sigma-70 factor family. ECF subfamily.</text>
</comment>
<dbReference type="InterPro" id="IPR014284">
    <property type="entry name" value="RNA_pol_sigma-70_dom"/>
</dbReference>
<evidence type="ECO:0000256" key="4">
    <source>
        <dbReference type="ARBA" id="ARBA00023125"/>
    </source>
</evidence>
<keyword evidence="2" id="KW-0805">Transcription regulation</keyword>
<feature type="domain" description="RNA polymerase sigma factor 70 region 4 type 2" evidence="8">
    <location>
        <begin position="132"/>
        <end position="178"/>
    </location>
</feature>
<dbReference type="AlphaFoldDB" id="A0A7D4UGU0"/>
<dbReference type="InterPro" id="IPR027383">
    <property type="entry name" value="Znf_put"/>
</dbReference>
<evidence type="ECO:0000259" key="9">
    <source>
        <dbReference type="Pfam" id="PF13490"/>
    </source>
</evidence>
<dbReference type="InterPro" id="IPR013324">
    <property type="entry name" value="RNA_pol_sigma_r3/r4-like"/>
</dbReference>
<feature type="region of interest" description="Disordered" evidence="6">
    <location>
        <begin position="372"/>
        <end position="501"/>
    </location>
</feature>
<evidence type="ECO:0000256" key="3">
    <source>
        <dbReference type="ARBA" id="ARBA00023082"/>
    </source>
</evidence>
<feature type="compositionally biased region" description="Pro residues" evidence="6">
    <location>
        <begin position="473"/>
        <end position="482"/>
    </location>
</feature>
<evidence type="ECO:0000259" key="7">
    <source>
        <dbReference type="Pfam" id="PF04542"/>
    </source>
</evidence>
<evidence type="ECO:0000256" key="5">
    <source>
        <dbReference type="ARBA" id="ARBA00023163"/>
    </source>
</evidence>
<reference evidence="10 11" key="1">
    <citation type="submission" date="2020-05" db="EMBL/GenBank/DDBJ databases">
        <title>Strain PA2F3 complete genome.</title>
        <authorList>
            <person name="Kim Y.-S."/>
            <person name="Kim S.-J."/>
            <person name="Jung H.-k."/>
            <person name="Kim S.-E."/>
            <person name="Kim K.-H."/>
        </authorList>
    </citation>
    <scope>NUCLEOTIDE SEQUENCE [LARGE SCALE GENOMIC DNA]</scope>
    <source>
        <strain evidence="10 11">PA2F3</strain>
    </source>
</reference>